<gene>
    <name evidence="1" type="ORF">HG15A2_14820</name>
</gene>
<evidence type="ECO:0000313" key="1">
    <source>
        <dbReference type="EMBL" id="QDS98209.1"/>
    </source>
</evidence>
<keyword evidence="2" id="KW-1185">Reference proteome</keyword>
<dbReference type="EMBL" id="CP036263">
    <property type="protein sequence ID" value="QDS98209.1"/>
    <property type="molecule type" value="Genomic_DNA"/>
</dbReference>
<dbReference type="Proteomes" id="UP000319852">
    <property type="component" value="Chromosome"/>
</dbReference>
<sequence length="57" mass="6288">MDVVANMNTVVASERPMSVDDGRPLAVPAGGIHEALFDCPQELLQRHVNTSWKELLE</sequence>
<proteinExistence type="predicted"/>
<dbReference type="KEGG" id="amob:HG15A2_14820"/>
<accession>A0A517MTJ5</accession>
<reference evidence="1 2" key="1">
    <citation type="submission" date="2019-02" db="EMBL/GenBank/DDBJ databases">
        <title>Deep-cultivation of Planctomycetes and their phenomic and genomic characterization uncovers novel biology.</title>
        <authorList>
            <person name="Wiegand S."/>
            <person name="Jogler M."/>
            <person name="Boedeker C."/>
            <person name="Pinto D."/>
            <person name="Vollmers J."/>
            <person name="Rivas-Marin E."/>
            <person name="Kohn T."/>
            <person name="Peeters S.H."/>
            <person name="Heuer A."/>
            <person name="Rast P."/>
            <person name="Oberbeckmann S."/>
            <person name="Bunk B."/>
            <person name="Jeske O."/>
            <person name="Meyerdierks A."/>
            <person name="Storesund J.E."/>
            <person name="Kallscheuer N."/>
            <person name="Luecker S."/>
            <person name="Lage O.M."/>
            <person name="Pohl T."/>
            <person name="Merkel B.J."/>
            <person name="Hornburger P."/>
            <person name="Mueller R.-W."/>
            <person name="Bruemmer F."/>
            <person name="Labrenz M."/>
            <person name="Spormann A.M."/>
            <person name="Op den Camp H."/>
            <person name="Overmann J."/>
            <person name="Amann R."/>
            <person name="Jetten M.S.M."/>
            <person name="Mascher T."/>
            <person name="Medema M.H."/>
            <person name="Devos D.P."/>
            <person name="Kaster A.-K."/>
            <person name="Ovreas L."/>
            <person name="Rohde M."/>
            <person name="Galperin M.Y."/>
            <person name="Jogler C."/>
        </authorList>
    </citation>
    <scope>NUCLEOTIDE SEQUENCE [LARGE SCALE GENOMIC DNA]</scope>
    <source>
        <strain evidence="1 2">HG15A2</strain>
    </source>
</reference>
<evidence type="ECO:0000313" key="2">
    <source>
        <dbReference type="Proteomes" id="UP000319852"/>
    </source>
</evidence>
<protein>
    <submittedName>
        <fullName evidence="1">Uncharacterized protein</fullName>
    </submittedName>
</protein>
<organism evidence="1 2">
    <name type="scientific">Adhaeretor mobilis</name>
    <dbReference type="NCBI Taxonomy" id="1930276"/>
    <lineage>
        <taxon>Bacteria</taxon>
        <taxon>Pseudomonadati</taxon>
        <taxon>Planctomycetota</taxon>
        <taxon>Planctomycetia</taxon>
        <taxon>Pirellulales</taxon>
        <taxon>Lacipirellulaceae</taxon>
        <taxon>Adhaeretor</taxon>
    </lineage>
</organism>
<name>A0A517MTJ5_9BACT</name>
<dbReference type="AlphaFoldDB" id="A0A517MTJ5"/>